<evidence type="ECO:0000256" key="2">
    <source>
        <dbReference type="ARBA" id="ARBA00010482"/>
    </source>
</evidence>
<dbReference type="AlphaFoldDB" id="A0A9Q0HXZ7"/>
<dbReference type="Pfam" id="PF04144">
    <property type="entry name" value="SCAMP"/>
    <property type="match status" value="1"/>
</dbReference>
<dbReference type="PANTHER" id="PTHR10687:SF2">
    <property type="entry name" value="SECRETORY CARRIER-ASSOCIATED MEMBRANE PROTEIN"/>
    <property type="match status" value="1"/>
</dbReference>
<dbReference type="GO" id="GO:0030658">
    <property type="term" value="C:transport vesicle membrane"/>
    <property type="evidence" value="ECO:0007669"/>
    <property type="project" value="UniProtKB-SubCell"/>
</dbReference>
<protein>
    <recommendedName>
        <fullName evidence="7">Secretory carrier-associated membrane protein</fullName>
        <shortName evidence="7">Secretory carrier membrane protein</shortName>
    </recommendedName>
</protein>
<evidence type="ECO:0000313" key="9">
    <source>
        <dbReference type="EMBL" id="KAJ1702839.1"/>
    </source>
</evidence>
<keyword evidence="4 7" id="KW-1133">Transmembrane helix</keyword>
<feature type="transmembrane region" description="Helical" evidence="7">
    <location>
        <begin position="126"/>
        <end position="153"/>
    </location>
</feature>
<proteinExistence type="inferred from homology"/>
<keyword evidence="7" id="KW-0813">Transport</keyword>
<dbReference type="InterPro" id="IPR007273">
    <property type="entry name" value="SCAMP"/>
</dbReference>
<reference evidence="9" key="1">
    <citation type="journal article" date="2022" name="Cell">
        <title>Repeat-based holocentromeres influence genome architecture and karyotype evolution.</title>
        <authorList>
            <person name="Hofstatter P.G."/>
            <person name="Thangavel G."/>
            <person name="Lux T."/>
            <person name="Neumann P."/>
            <person name="Vondrak T."/>
            <person name="Novak P."/>
            <person name="Zhang M."/>
            <person name="Costa L."/>
            <person name="Castellani M."/>
            <person name="Scott A."/>
            <person name="Toegelov H."/>
            <person name="Fuchs J."/>
            <person name="Mata-Sucre Y."/>
            <person name="Dias Y."/>
            <person name="Vanzela A.L.L."/>
            <person name="Huettel B."/>
            <person name="Almeida C.C.S."/>
            <person name="Simkova H."/>
            <person name="Souza G."/>
            <person name="Pedrosa-Harand A."/>
            <person name="Macas J."/>
            <person name="Mayer K.F.X."/>
            <person name="Houben A."/>
            <person name="Marques A."/>
        </authorList>
    </citation>
    <scope>NUCLEOTIDE SEQUENCE</scope>
    <source>
        <strain evidence="9">RhyBre1mFocal</strain>
    </source>
</reference>
<keyword evidence="7" id="KW-1003">Cell membrane</keyword>
<comment type="function">
    <text evidence="1 7">Probably involved in membrane trafficking.</text>
</comment>
<keyword evidence="5 7" id="KW-0472">Membrane</keyword>
<comment type="similarity">
    <text evidence="2 7">Belongs to the SCAMP family.</text>
</comment>
<organism evidence="9 10">
    <name type="scientific">Rhynchospora breviuscula</name>
    <dbReference type="NCBI Taxonomy" id="2022672"/>
    <lineage>
        <taxon>Eukaryota</taxon>
        <taxon>Viridiplantae</taxon>
        <taxon>Streptophyta</taxon>
        <taxon>Embryophyta</taxon>
        <taxon>Tracheophyta</taxon>
        <taxon>Spermatophyta</taxon>
        <taxon>Magnoliopsida</taxon>
        <taxon>Liliopsida</taxon>
        <taxon>Poales</taxon>
        <taxon>Cyperaceae</taxon>
        <taxon>Cyperoideae</taxon>
        <taxon>Rhynchosporeae</taxon>
        <taxon>Rhynchospora</taxon>
    </lineage>
</organism>
<dbReference type="GO" id="GO:0032588">
    <property type="term" value="C:trans-Golgi network membrane"/>
    <property type="evidence" value="ECO:0007669"/>
    <property type="project" value="TreeGrafter"/>
</dbReference>
<gene>
    <name evidence="9" type="ORF">LUZ63_002618</name>
</gene>
<feature type="region of interest" description="Disordered" evidence="8">
    <location>
        <begin position="1"/>
        <end position="42"/>
    </location>
</feature>
<accession>A0A9Q0HXZ7</accession>
<dbReference type="GO" id="GO:0005886">
    <property type="term" value="C:plasma membrane"/>
    <property type="evidence" value="ECO:0007669"/>
    <property type="project" value="UniProtKB-SubCell"/>
</dbReference>
<feature type="transmembrane region" description="Helical" evidence="7">
    <location>
        <begin position="190"/>
        <end position="217"/>
    </location>
</feature>
<dbReference type="GO" id="GO:0015031">
    <property type="term" value="P:protein transport"/>
    <property type="evidence" value="ECO:0007669"/>
    <property type="project" value="InterPro"/>
</dbReference>
<evidence type="ECO:0000313" key="10">
    <source>
        <dbReference type="Proteomes" id="UP001151287"/>
    </source>
</evidence>
<evidence type="ECO:0000256" key="8">
    <source>
        <dbReference type="SAM" id="MobiDB-lite"/>
    </source>
</evidence>
<keyword evidence="10" id="KW-1185">Reference proteome</keyword>
<keyword evidence="3 7" id="KW-0812">Transmembrane</keyword>
<comment type="subcellular location">
    <subcellularLocation>
        <location evidence="7">Cell membrane</location>
        <topology evidence="7">Multi-pass membrane protein</topology>
    </subcellularLocation>
    <subcellularLocation>
        <location evidence="7">Cytoplasmic vesicle</location>
        <location evidence="7">Secretory vesicle membrane</location>
        <topology evidence="7">Multi-pass membrane protein</topology>
    </subcellularLocation>
</comment>
<evidence type="ECO:0000256" key="7">
    <source>
        <dbReference type="RuleBase" id="RU363122"/>
    </source>
</evidence>
<feature type="transmembrane region" description="Helical" evidence="7">
    <location>
        <begin position="237"/>
        <end position="261"/>
    </location>
</feature>
<evidence type="ECO:0000256" key="3">
    <source>
        <dbReference type="ARBA" id="ARBA00022692"/>
    </source>
</evidence>
<keyword evidence="6 7" id="KW-0968">Cytoplasmic vesicle</keyword>
<evidence type="ECO:0000256" key="6">
    <source>
        <dbReference type="ARBA" id="ARBA00023329"/>
    </source>
</evidence>
<evidence type="ECO:0000256" key="1">
    <source>
        <dbReference type="ARBA" id="ARBA00004003"/>
    </source>
</evidence>
<dbReference type="OrthoDB" id="242866at2759"/>
<dbReference type="EMBL" id="JAMQYH010000001">
    <property type="protein sequence ID" value="KAJ1702839.1"/>
    <property type="molecule type" value="Genomic_DNA"/>
</dbReference>
<sequence length="272" mass="30558">MQRHHDPNPFDEDNEVNPFSNGVGGGGGGAGTQNFGFRPSEPAGFGKLDATVDIPLDTMNGSKDKAKELASWEAELKRRELEIKRREDALKSAGVTMDDKNWPPFFPIIHHDIAKEIPVDAQRLQYLAFASWLGIVLCLSFNVLAVTVCWIRGGGVKIFFLAVIYALMGIPLSYLLWYRPLYRAMRTDSAFKFGWFFLLYLIHIGFCIVAAIAPPIVFHGKSLTGILAAIDTFSDHLLVGIFYMIGFGLFCLETLLSLWVLQKIYMYFRGHK</sequence>
<feature type="compositionally biased region" description="Gly residues" evidence="8">
    <location>
        <begin position="22"/>
        <end position="31"/>
    </location>
</feature>
<evidence type="ECO:0000256" key="5">
    <source>
        <dbReference type="ARBA" id="ARBA00023136"/>
    </source>
</evidence>
<comment type="caution">
    <text evidence="9">The sequence shown here is derived from an EMBL/GenBank/DDBJ whole genome shotgun (WGS) entry which is preliminary data.</text>
</comment>
<dbReference type="Proteomes" id="UP001151287">
    <property type="component" value="Unassembled WGS sequence"/>
</dbReference>
<name>A0A9Q0HXZ7_9POAL</name>
<dbReference type="GO" id="GO:0055038">
    <property type="term" value="C:recycling endosome membrane"/>
    <property type="evidence" value="ECO:0007669"/>
    <property type="project" value="TreeGrafter"/>
</dbReference>
<feature type="transmembrane region" description="Helical" evidence="7">
    <location>
        <begin position="159"/>
        <end position="178"/>
    </location>
</feature>
<evidence type="ECO:0000256" key="4">
    <source>
        <dbReference type="ARBA" id="ARBA00022989"/>
    </source>
</evidence>
<dbReference type="PANTHER" id="PTHR10687">
    <property type="entry name" value="SECRETORY CARRIER-ASSOCIATED MEMBRANE PROTEIN SCAMP"/>
    <property type="match status" value="1"/>
</dbReference>